<keyword evidence="2" id="KW-1003">Cell membrane</keyword>
<evidence type="ECO:0000256" key="6">
    <source>
        <dbReference type="SAM" id="MobiDB-lite"/>
    </source>
</evidence>
<dbReference type="GO" id="GO:0005886">
    <property type="term" value="C:plasma membrane"/>
    <property type="evidence" value="ECO:0007669"/>
    <property type="project" value="UniProtKB-SubCell"/>
</dbReference>
<keyword evidence="9" id="KW-1185">Reference proteome</keyword>
<feature type="transmembrane region" description="Helical" evidence="7">
    <location>
        <begin position="20"/>
        <end position="41"/>
    </location>
</feature>
<feature type="region of interest" description="Disordered" evidence="6">
    <location>
        <begin position="111"/>
        <end position="141"/>
    </location>
</feature>
<evidence type="ECO:0000256" key="7">
    <source>
        <dbReference type="SAM" id="Phobius"/>
    </source>
</evidence>
<evidence type="ECO:0000256" key="3">
    <source>
        <dbReference type="ARBA" id="ARBA00022692"/>
    </source>
</evidence>
<dbReference type="PANTHER" id="PTHR30086">
    <property type="entry name" value="ARGININE EXPORTER PROTEIN ARGO"/>
    <property type="match status" value="1"/>
</dbReference>
<dbReference type="Pfam" id="PF01810">
    <property type="entry name" value="LysE"/>
    <property type="match status" value="1"/>
</dbReference>
<evidence type="ECO:0000256" key="4">
    <source>
        <dbReference type="ARBA" id="ARBA00022989"/>
    </source>
</evidence>
<dbReference type="EMBL" id="BHZD01000001">
    <property type="protein sequence ID" value="GCD47565.1"/>
    <property type="molecule type" value="Genomic_DNA"/>
</dbReference>
<feature type="transmembrane region" description="Helical" evidence="7">
    <location>
        <begin position="184"/>
        <end position="202"/>
    </location>
</feature>
<evidence type="ECO:0000313" key="8">
    <source>
        <dbReference type="EMBL" id="GCD47565.1"/>
    </source>
</evidence>
<keyword evidence="3 7" id="KW-0812">Transmembrane</keyword>
<dbReference type="AlphaFoldDB" id="A0A401WE00"/>
<feature type="transmembrane region" description="Helical" evidence="7">
    <location>
        <begin position="83"/>
        <end position="101"/>
    </location>
</feature>
<organism evidence="8 9">
    <name type="scientific">Streptomyces paromomycinus</name>
    <name type="common">Streptomyces rimosus subsp. paromomycinus</name>
    <dbReference type="NCBI Taxonomy" id="92743"/>
    <lineage>
        <taxon>Bacteria</taxon>
        <taxon>Bacillati</taxon>
        <taxon>Actinomycetota</taxon>
        <taxon>Actinomycetes</taxon>
        <taxon>Kitasatosporales</taxon>
        <taxon>Streptomycetaceae</taxon>
        <taxon>Streptomyces</taxon>
    </lineage>
</organism>
<comment type="subcellular location">
    <subcellularLocation>
        <location evidence="1">Cell membrane</location>
        <topology evidence="1">Multi-pass membrane protein</topology>
    </subcellularLocation>
</comment>
<keyword evidence="5 7" id="KW-0472">Membrane</keyword>
<sequence>MRDTSRYGYTSFMFSDVSWAAFFPSALLLAATPGANQLLALRNGVRHGLRPALGASLGRFTAFTLMVIAVAAGLGAVLTRSAVAFNVIKWCGVVYLLWLGLQTLRTALRAKNNPEPGPGNAGNAGNGQSEGPEEEQNTHRRAPGWRLARQEFIVAVTNPKALILFAVFLPQFLSRDAHRVTAPLLALGLAYIAVEFCCAWGYAALGGRLKKAGIGSGTRRRLDLVTAVAMWGLAGWLATENR</sequence>
<dbReference type="PANTHER" id="PTHR30086:SF20">
    <property type="entry name" value="ARGININE EXPORTER PROTEIN ARGO-RELATED"/>
    <property type="match status" value="1"/>
</dbReference>
<dbReference type="Proteomes" id="UP000286746">
    <property type="component" value="Unassembled WGS sequence"/>
</dbReference>
<feature type="transmembrane region" description="Helical" evidence="7">
    <location>
        <begin position="53"/>
        <end position="77"/>
    </location>
</feature>
<keyword evidence="4 7" id="KW-1133">Transmembrane helix</keyword>
<evidence type="ECO:0000256" key="1">
    <source>
        <dbReference type="ARBA" id="ARBA00004651"/>
    </source>
</evidence>
<feature type="transmembrane region" description="Helical" evidence="7">
    <location>
        <begin position="152"/>
        <end position="172"/>
    </location>
</feature>
<name>A0A401WE00_STREY</name>
<proteinExistence type="predicted"/>
<dbReference type="PIRSF" id="PIRSF006324">
    <property type="entry name" value="LeuE"/>
    <property type="match status" value="1"/>
</dbReference>
<evidence type="ECO:0000256" key="2">
    <source>
        <dbReference type="ARBA" id="ARBA00022475"/>
    </source>
</evidence>
<dbReference type="GO" id="GO:0015171">
    <property type="term" value="F:amino acid transmembrane transporter activity"/>
    <property type="evidence" value="ECO:0007669"/>
    <property type="project" value="TreeGrafter"/>
</dbReference>
<protein>
    <submittedName>
        <fullName evidence="8">Lysine transporter LysE</fullName>
    </submittedName>
</protein>
<comment type="caution">
    <text evidence="8">The sequence shown here is derived from an EMBL/GenBank/DDBJ whole genome shotgun (WGS) entry which is preliminary data.</text>
</comment>
<evidence type="ECO:0000256" key="5">
    <source>
        <dbReference type="ARBA" id="ARBA00023136"/>
    </source>
</evidence>
<accession>A0A401WE00</accession>
<reference evidence="8 9" key="1">
    <citation type="submission" date="2018-11" db="EMBL/GenBank/DDBJ databases">
        <title>Whole genome sequence of Streptomyces paromomycinus NBRC 15454(T).</title>
        <authorList>
            <person name="Komaki H."/>
            <person name="Tamura T."/>
        </authorList>
    </citation>
    <scope>NUCLEOTIDE SEQUENCE [LARGE SCALE GENOMIC DNA]</scope>
    <source>
        <strain evidence="8 9">NBRC 15454</strain>
    </source>
</reference>
<dbReference type="InterPro" id="IPR001123">
    <property type="entry name" value="LeuE-type"/>
</dbReference>
<gene>
    <name evidence="8" type="ORF">GKJPGBOP_07335</name>
</gene>
<evidence type="ECO:0000313" key="9">
    <source>
        <dbReference type="Proteomes" id="UP000286746"/>
    </source>
</evidence>